<gene>
    <name evidence="2" type="ORF">JW744_03475</name>
</gene>
<feature type="transmembrane region" description="Helical" evidence="1">
    <location>
        <begin position="25"/>
        <end position="45"/>
    </location>
</feature>
<proteinExistence type="predicted"/>
<name>A0A939C6J2_9ARCH</name>
<accession>A0A939C6J2</accession>
<organism evidence="2 3">
    <name type="scientific">Candidatus Iainarchaeum sp</name>
    <dbReference type="NCBI Taxonomy" id="3101447"/>
    <lineage>
        <taxon>Archaea</taxon>
        <taxon>Candidatus Iainarchaeota</taxon>
        <taxon>Candidatus Iainarchaeia</taxon>
        <taxon>Candidatus Iainarchaeales</taxon>
        <taxon>Candidatus Iainarchaeaceae</taxon>
        <taxon>Candidatus Iainarchaeum</taxon>
    </lineage>
</organism>
<keyword evidence="1" id="KW-0812">Transmembrane</keyword>
<evidence type="ECO:0000313" key="2">
    <source>
        <dbReference type="EMBL" id="MBN2067503.1"/>
    </source>
</evidence>
<keyword evidence="1" id="KW-0472">Membrane</keyword>
<dbReference type="AlphaFoldDB" id="A0A939C6J2"/>
<comment type="caution">
    <text evidence="2">The sequence shown here is derived from an EMBL/GenBank/DDBJ whole genome shotgun (WGS) entry which is preliminary data.</text>
</comment>
<protein>
    <submittedName>
        <fullName evidence="2">Uncharacterized protein</fullName>
    </submittedName>
</protein>
<reference evidence="2" key="1">
    <citation type="submission" date="2021-01" db="EMBL/GenBank/DDBJ databases">
        <title>Active Sulfur Cycling in an Early Earth Analoge.</title>
        <authorList>
            <person name="Hahn C.R."/>
            <person name="Youssef N.H."/>
            <person name="Elshahed M."/>
        </authorList>
    </citation>
    <scope>NUCLEOTIDE SEQUENCE</scope>
    <source>
        <strain evidence="2">Zod_Metabat.1151</strain>
    </source>
</reference>
<evidence type="ECO:0000313" key="3">
    <source>
        <dbReference type="Proteomes" id="UP000809243"/>
    </source>
</evidence>
<keyword evidence="1" id="KW-1133">Transmembrane helix</keyword>
<evidence type="ECO:0000256" key="1">
    <source>
        <dbReference type="SAM" id="Phobius"/>
    </source>
</evidence>
<dbReference type="EMBL" id="JAFGDB010000058">
    <property type="protein sequence ID" value="MBN2067503.1"/>
    <property type="molecule type" value="Genomic_DNA"/>
</dbReference>
<dbReference type="Proteomes" id="UP000809243">
    <property type="component" value="Unassembled WGS sequence"/>
</dbReference>
<sequence length="174" mass="18602">MEGIFTGKKWQANTSGHFAGKKGQLFSLDFVLSMIAVTAAIGLLLHSIEVNAYNQKEGMLRDELKQVAETAADLIIAGNGTACALGSTGEHLVNCVQSNTAGPTIRALFPAGYAYQVCTSPDVMDVGCGSHSEQDFYEAKRIIVTHDRALGKDDFESGDFAAGEVEISVRVWKA</sequence>